<protein>
    <submittedName>
        <fullName evidence="2">Uncharacterized protein</fullName>
    </submittedName>
</protein>
<dbReference type="Proteomes" id="UP000661012">
    <property type="component" value="Unassembled WGS sequence"/>
</dbReference>
<dbReference type="EMBL" id="JACYNN010000004">
    <property type="protein sequence ID" value="MBD8106452.1"/>
    <property type="molecule type" value="Genomic_DNA"/>
</dbReference>
<evidence type="ECO:0000313" key="3">
    <source>
        <dbReference type="Proteomes" id="UP000306393"/>
    </source>
</evidence>
<dbReference type="RefSeq" id="WP_118664511.1">
    <property type="nucleotide sequence ID" value="NZ_CP022725.1"/>
</dbReference>
<reference evidence="2 3" key="1">
    <citation type="journal article" date="2019" name="Sci. Rep.">
        <title>Differences in resource use lead to coexistence of seed-transmitted microbial populations.</title>
        <authorList>
            <person name="Torres-Cortes G."/>
            <person name="Garcia B.J."/>
            <person name="Compant S."/>
            <person name="Rezki S."/>
            <person name="Jones P."/>
            <person name="Preveaux A."/>
            <person name="Briand M."/>
            <person name="Roulet A."/>
            <person name="Bouchez O."/>
            <person name="Jacobson D."/>
            <person name="Barret M."/>
        </authorList>
    </citation>
    <scope>NUCLEOTIDE SEQUENCE [LARGE SCALE GENOMIC DNA]</scope>
    <source>
        <strain evidence="2 3">CFBP13511</strain>
    </source>
</reference>
<dbReference type="EMBL" id="QGAC01000002">
    <property type="protein sequence ID" value="TKJ94602.1"/>
    <property type="molecule type" value="Genomic_DNA"/>
</dbReference>
<evidence type="ECO:0000313" key="1">
    <source>
        <dbReference type="EMBL" id="MBD8106452.1"/>
    </source>
</evidence>
<comment type="caution">
    <text evidence="2">The sequence shown here is derived from an EMBL/GenBank/DDBJ whole genome shotgun (WGS) entry which is preliminary data.</text>
</comment>
<dbReference type="Proteomes" id="UP000306393">
    <property type="component" value="Unassembled WGS sequence"/>
</dbReference>
<proteinExistence type="predicted"/>
<organism evidence="2 3">
    <name type="scientific">Erwinia persicina</name>
    <dbReference type="NCBI Taxonomy" id="55211"/>
    <lineage>
        <taxon>Bacteria</taxon>
        <taxon>Pseudomonadati</taxon>
        <taxon>Pseudomonadota</taxon>
        <taxon>Gammaproteobacteria</taxon>
        <taxon>Enterobacterales</taxon>
        <taxon>Erwiniaceae</taxon>
        <taxon>Erwinia</taxon>
    </lineage>
</organism>
<keyword evidence="4" id="KW-1185">Reference proteome</keyword>
<dbReference type="KEGG" id="epe:CI789_13175"/>
<dbReference type="AlphaFoldDB" id="A0A354AGD0"/>
<evidence type="ECO:0000313" key="4">
    <source>
        <dbReference type="Proteomes" id="UP000661012"/>
    </source>
</evidence>
<name>A0A354AGD0_9GAMM</name>
<dbReference type="GeneID" id="67477757"/>
<sequence>MNRYSQAIDNRVNTEEHHLMMKEISSEFGEEMLSTLLLLNARLMALSMSDLKSVVISVVARDETTLMLKRDNHTVHFEVGH</sequence>
<dbReference type="OrthoDB" id="9990174at2"/>
<gene>
    <name evidence="2" type="ORF">EpCFBP13511_03395</name>
    <name evidence="1" type="ORF">IFT93_08430</name>
</gene>
<evidence type="ECO:0000313" key="2">
    <source>
        <dbReference type="EMBL" id="TKJ94602.1"/>
    </source>
</evidence>
<accession>A0A354AGD0</accession>
<reference evidence="1 4" key="2">
    <citation type="journal article" date="2020" name="FEMS Microbiol. Ecol.">
        <title>Temporal dynamics of bacterial communities during seed development and maturation.</title>
        <authorList>
            <person name="Chesneau G."/>
            <person name="Torres-Cortes G."/>
            <person name="Briand M."/>
            <person name="Darrasse A."/>
            <person name="Preveaux A."/>
            <person name="Marais C."/>
            <person name="Jacques M.A."/>
            <person name="Shade A."/>
            <person name="Barret M."/>
        </authorList>
    </citation>
    <scope>NUCLEOTIDE SEQUENCE [LARGE SCALE GENOMIC DNA]</scope>
    <source>
        <strain evidence="1 4">CFBP13732</strain>
    </source>
</reference>
<dbReference type="STRING" id="1219360.GCA_001571305_02363"/>